<dbReference type="PANTHER" id="PTHR37302">
    <property type="entry name" value="SLR1116 PROTEIN"/>
    <property type="match status" value="1"/>
</dbReference>
<dbReference type="Gene3D" id="1.20.120.450">
    <property type="entry name" value="dinb family like domain"/>
    <property type="match status" value="1"/>
</dbReference>
<organism evidence="3 4">
    <name type="scientific">Belliella kenyensis</name>
    <dbReference type="NCBI Taxonomy" id="1472724"/>
    <lineage>
        <taxon>Bacteria</taxon>
        <taxon>Pseudomonadati</taxon>
        <taxon>Bacteroidota</taxon>
        <taxon>Cytophagia</taxon>
        <taxon>Cytophagales</taxon>
        <taxon>Cyclobacteriaceae</taxon>
        <taxon>Belliella</taxon>
    </lineage>
</organism>
<evidence type="ECO:0000313" key="4">
    <source>
        <dbReference type="Proteomes" id="UP001595766"/>
    </source>
</evidence>
<comment type="similarity">
    <text evidence="1">Belongs to the DinB family.</text>
</comment>
<dbReference type="SUPFAM" id="SSF109854">
    <property type="entry name" value="DinB/YfiT-like putative metalloenzymes"/>
    <property type="match status" value="1"/>
</dbReference>
<name>A0ABV8EHJ8_9BACT</name>
<dbReference type="RefSeq" id="WP_241292620.1">
    <property type="nucleotide sequence ID" value="NZ_JAKZGR010000003.1"/>
</dbReference>
<dbReference type="InterPro" id="IPR034660">
    <property type="entry name" value="DinB/YfiT-like"/>
</dbReference>
<dbReference type="Proteomes" id="UP001595766">
    <property type="component" value="Unassembled WGS sequence"/>
</dbReference>
<sequence>MKDFFIELFEYNFHTNQKLIKIFNHEHHELSGKALELFSHILNAHQIWNNRINPRQKPFGVWQIQDLNDFKNLDQANFEQSKEILEAFDLLRVIDYKNSSGQAFSNNVKYILFHIINHSTYHRAQITSELRACKIEPISTDFIWYKR</sequence>
<dbReference type="InterPro" id="IPR007837">
    <property type="entry name" value="DinB"/>
</dbReference>
<evidence type="ECO:0000256" key="2">
    <source>
        <dbReference type="ARBA" id="ARBA00022723"/>
    </source>
</evidence>
<comment type="caution">
    <text evidence="3">The sequence shown here is derived from an EMBL/GenBank/DDBJ whole genome shotgun (WGS) entry which is preliminary data.</text>
</comment>
<proteinExistence type="inferred from homology"/>
<keyword evidence="2" id="KW-0479">Metal-binding</keyword>
<reference evidence="4" key="1">
    <citation type="journal article" date="2019" name="Int. J. Syst. Evol. Microbiol.">
        <title>The Global Catalogue of Microorganisms (GCM) 10K type strain sequencing project: providing services to taxonomists for standard genome sequencing and annotation.</title>
        <authorList>
            <consortium name="The Broad Institute Genomics Platform"/>
            <consortium name="The Broad Institute Genome Sequencing Center for Infectious Disease"/>
            <person name="Wu L."/>
            <person name="Ma J."/>
        </authorList>
    </citation>
    <scope>NUCLEOTIDE SEQUENCE [LARGE SCALE GENOMIC DNA]</scope>
    <source>
        <strain evidence="4">CECT 8551</strain>
    </source>
</reference>
<protein>
    <submittedName>
        <fullName evidence="3">DinB family protein</fullName>
    </submittedName>
</protein>
<dbReference type="EMBL" id="JBHSAV010000003">
    <property type="protein sequence ID" value="MFC3975020.1"/>
    <property type="molecule type" value="Genomic_DNA"/>
</dbReference>
<dbReference type="Pfam" id="PF05163">
    <property type="entry name" value="DinB"/>
    <property type="match status" value="1"/>
</dbReference>
<dbReference type="PANTHER" id="PTHR37302:SF3">
    <property type="entry name" value="DAMAGE-INDUCIBLE PROTEIN DINB"/>
    <property type="match status" value="1"/>
</dbReference>
<keyword evidence="4" id="KW-1185">Reference proteome</keyword>
<gene>
    <name evidence="3" type="ORF">ACFOUP_01395</name>
</gene>
<evidence type="ECO:0000313" key="3">
    <source>
        <dbReference type="EMBL" id="MFC3975020.1"/>
    </source>
</evidence>
<evidence type="ECO:0000256" key="1">
    <source>
        <dbReference type="ARBA" id="ARBA00008635"/>
    </source>
</evidence>
<accession>A0ABV8EHJ8</accession>